<dbReference type="Gene3D" id="3.40.50.720">
    <property type="entry name" value="NAD(P)-binding Rossmann-like Domain"/>
    <property type="match status" value="1"/>
</dbReference>
<name>A0A1H0ITF4_9BACI</name>
<dbReference type="InterPro" id="IPR002347">
    <property type="entry name" value="SDR_fam"/>
</dbReference>
<dbReference type="InterPro" id="IPR036291">
    <property type="entry name" value="NAD(P)-bd_dom_sf"/>
</dbReference>
<dbReference type="GO" id="GO:0008206">
    <property type="term" value="P:bile acid metabolic process"/>
    <property type="evidence" value="ECO:0007669"/>
    <property type="project" value="UniProtKB-ARBA"/>
</dbReference>
<organism evidence="3 4">
    <name type="scientific">Alkalicoccus daliensis</name>
    <dbReference type="NCBI Taxonomy" id="745820"/>
    <lineage>
        <taxon>Bacteria</taxon>
        <taxon>Bacillati</taxon>
        <taxon>Bacillota</taxon>
        <taxon>Bacilli</taxon>
        <taxon>Bacillales</taxon>
        <taxon>Bacillaceae</taxon>
        <taxon>Alkalicoccus</taxon>
    </lineage>
</organism>
<gene>
    <name evidence="3" type="ORF">SAMN04488053_11199</name>
</gene>
<comment type="similarity">
    <text evidence="1">Belongs to the short-chain dehydrogenases/reductases (SDR) family.</text>
</comment>
<dbReference type="OrthoDB" id="9803333at2"/>
<dbReference type="PANTHER" id="PTHR48107:SF7">
    <property type="entry name" value="RE15974P"/>
    <property type="match status" value="1"/>
</dbReference>
<accession>A0A1H0ITF4</accession>
<dbReference type="FunFam" id="3.40.50.720:FF:000084">
    <property type="entry name" value="Short-chain dehydrogenase reductase"/>
    <property type="match status" value="1"/>
</dbReference>
<dbReference type="RefSeq" id="WP_090843707.1">
    <property type="nucleotide sequence ID" value="NZ_FNIL01000011.1"/>
</dbReference>
<dbReference type="PANTHER" id="PTHR48107">
    <property type="entry name" value="NADPH-DEPENDENT ALDEHYDE REDUCTASE-LIKE PROTEIN, CHLOROPLASTIC-RELATED"/>
    <property type="match status" value="1"/>
</dbReference>
<evidence type="ECO:0000256" key="2">
    <source>
        <dbReference type="ARBA" id="ARBA00023002"/>
    </source>
</evidence>
<proteinExistence type="inferred from homology"/>
<keyword evidence="2" id="KW-0560">Oxidoreductase</keyword>
<dbReference type="SUPFAM" id="SSF51735">
    <property type="entry name" value="NAD(P)-binding Rossmann-fold domains"/>
    <property type="match status" value="1"/>
</dbReference>
<reference evidence="4" key="1">
    <citation type="submission" date="2016-10" db="EMBL/GenBank/DDBJ databases">
        <authorList>
            <person name="Varghese N."/>
            <person name="Submissions S."/>
        </authorList>
    </citation>
    <scope>NUCLEOTIDE SEQUENCE [LARGE SCALE GENOMIC DNA]</scope>
    <source>
        <strain evidence="4">CGMCC 1.10369</strain>
    </source>
</reference>
<dbReference type="AlphaFoldDB" id="A0A1H0ITF4"/>
<dbReference type="EMBL" id="FNIL01000011">
    <property type="protein sequence ID" value="SDO34728.1"/>
    <property type="molecule type" value="Genomic_DNA"/>
</dbReference>
<evidence type="ECO:0000313" key="3">
    <source>
        <dbReference type="EMBL" id="SDO34728.1"/>
    </source>
</evidence>
<dbReference type="CDD" id="cd05233">
    <property type="entry name" value="SDR_c"/>
    <property type="match status" value="1"/>
</dbReference>
<dbReference type="Pfam" id="PF13561">
    <property type="entry name" value="adh_short_C2"/>
    <property type="match status" value="1"/>
</dbReference>
<dbReference type="PRINTS" id="PR00081">
    <property type="entry name" value="GDHRDH"/>
</dbReference>
<dbReference type="NCBIfam" id="NF009389">
    <property type="entry name" value="PRK12748.1"/>
    <property type="match status" value="1"/>
</dbReference>
<sequence length="263" mass="28659">MANKLALVTGASRTNGLGAAICEELASKGADVVFTYWHAYDQTMPWGEDTEGPAAIQEKIESYGRKALALKVNLESQEEIENLFAQIEAEFTYAPNILVNNAAVSINDNIQSVTAENLDQHYKINVRAVVLLIQTFLEHLERSRQGRIINIATGWSRGQMPEEISYVVTKSAAETLVHTISHQLARRGVTINAVNPGPSDTGWMTEELKKELLPLFPQGRIGKPSDAAKAVAYLAGEEAGWITGQVLHSEGGFLNGDGRGEDI</sequence>
<evidence type="ECO:0000313" key="4">
    <source>
        <dbReference type="Proteomes" id="UP000198778"/>
    </source>
</evidence>
<dbReference type="GO" id="GO:0016614">
    <property type="term" value="F:oxidoreductase activity, acting on CH-OH group of donors"/>
    <property type="evidence" value="ECO:0007669"/>
    <property type="project" value="UniProtKB-ARBA"/>
</dbReference>
<evidence type="ECO:0000256" key="1">
    <source>
        <dbReference type="ARBA" id="ARBA00006484"/>
    </source>
</evidence>
<protein>
    <submittedName>
        <fullName evidence="3">3-oxoacyl-[acyl-carrier protein] reductase</fullName>
    </submittedName>
</protein>
<keyword evidence="4" id="KW-1185">Reference proteome</keyword>
<dbReference type="Proteomes" id="UP000198778">
    <property type="component" value="Unassembled WGS sequence"/>
</dbReference>
<dbReference type="STRING" id="745820.SAMN04488053_11199"/>